<protein>
    <recommendedName>
        <fullName evidence="3">Tetratricopeptide repeat protein</fullName>
    </recommendedName>
</protein>
<evidence type="ECO:0000313" key="2">
    <source>
        <dbReference type="Proteomes" id="UP000292639"/>
    </source>
</evidence>
<accession>A0A4Q9RCF2</accession>
<sequence length="165" mass="18929">MGELLLWGTTRAFFSDRTPTGLRYLLSAAQSLEHPAAVEALLLEALRRWAEEPDAHIGLYKFYFFHARYREAEVAVWRALRSAAASAGFNRNYRRLRPDSADWQRRAGGERLYLFSLKALGVIRLRRGRVRDARRVLEQLLALDPFDEIGGGAFLQIARSFTEDD</sequence>
<evidence type="ECO:0000313" key="1">
    <source>
        <dbReference type="EMBL" id="TBU98832.1"/>
    </source>
</evidence>
<evidence type="ECO:0008006" key="3">
    <source>
        <dbReference type="Google" id="ProtNLM"/>
    </source>
</evidence>
<dbReference type="EMBL" id="QJUP01000003">
    <property type="protein sequence ID" value="TBU98832.1"/>
    <property type="molecule type" value="Genomic_DNA"/>
</dbReference>
<dbReference type="AlphaFoldDB" id="A0A4Q9RCF2"/>
<reference evidence="1 2" key="1">
    <citation type="submission" date="2018-06" db="EMBL/GenBank/DDBJ databases">
        <title>Three novel Pseudomonas species isolated from symptomatic oak.</title>
        <authorList>
            <person name="Bueno-Gonzalez V."/>
            <person name="Brady C."/>
        </authorList>
    </citation>
    <scope>NUCLEOTIDE SEQUENCE [LARGE SCALE GENOMIC DNA]</scope>
    <source>
        <strain evidence="1 2">P17C</strain>
    </source>
</reference>
<dbReference type="RefSeq" id="WP_131183850.1">
    <property type="nucleotide sequence ID" value="NZ_QJUO01000007.1"/>
</dbReference>
<dbReference type="InterPro" id="IPR011990">
    <property type="entry name" value="TPR-like_helical_dom_sf"/>
</dbReference>
<name>A0A4Q9RCF2_9GAMM</name>
<organism evidence="1 2">
    <name type="scientific">Stutzerimonas kirkiae</name>
    <dbReference type="NCBI Taxonomy" id="2211392"/>
    <lineage>
        <taxon>Bacteria</taxon>
        <taxon>Pseudomonadati</taxon>
        <taxon>Pseudomonadota</taxon>
        <taxon>Gammaproteobacteria</taxon>
        <taxon>Pseudomonadales</taxon>
        <taxon>Pseudomonadaceae</taxon>
        <taxon>Stutzerimonas</taxon>
    </lineage>
</organism>
<dbReference type="Proteomes" id="UP000292639">
    <property type="component" value="Unassembled WGS sequence"/>
</dbReference>
<gene>
    <name evidence="1" type="ORF">DNJ96_03720</name>
</gene>
<dbReference type="Gene3D" id="1.25.40.10">
    <property type="entry name" value="Tetratricopeptide repeat domain"/>
    <property type="match status" value="1"/>
</dbReference>
<comment type="caution">
    <text evidence="1">The sequence shown here is derived from an EMBL/GenBank/DDBJ whole genome shotgun (WGS) entry which is preliminary data.</text>
</comment>
<proteinExistence type="predicted"/>
<keyword evidence="2" id="KW-1185">Reference proteome</keyword>